<reference evidence="4" key="1">
    <citation type="submission" date="2020-10" db="EMBL/GenBank/DDBJ databases">
        <authorList>
            <person name="Gilroy R."/>
        </authorList>
    </citation>
    <scope>NUCLEOTIDE SEQUENCE</scope>
    <source>
        <strain evidence="4">ChiGjej1B1-24693</strain>
    </source>
</reference>
<protein>
    <submittedName>
        <fullName evidence="4">MerR family transcriptional regulator</fullName>
    </submittedName>
</protein>
<dbReference type="PANTHER" id="PTHR30204:SF89">
    <property type="entry name" value="HTH MERR-TYPE DOMAIN-CONTAINING PROTEIN"/>
    <property type="match status" value="1"/>
</dbReference>
<dbReference type="Gene3D" id="1.10.1660.10">
    <property type="match status" value="1"/>
</dbReference>
<evidence type="ECO:0000313" key="5">
    <source>
        <dbReference type="Proteomes" id="UP000886842"/>
    </source>
</evidence>
<dbReference type="Pfam" id="PF00376">
    <property type="entry name" value="MerR"/>
    <property type="match status" value="1"/>
</dbReference>
<dbReference type="EMBL" id="DVLP01000265">
    <property type="protein sequence ID" value="HIT75673.1"/>
    <property type="molecule type" value="Genomic_DNA"/>
</dbReference>
<dbReference type="InterPro" id="IPR047057">
    <property type="entry name" value="MerR_fam"/>
</dbReference>
<dbReference type="SUPFAM" id="SSF46955">
    <property type="entry name" value="Putative DNA-binding domain"/>
    <property type="match status" value="1"/>
</dbReference>
<feature type="domain" description="HTH merR-type" evidence="3">
    <location>
        <begin position="23"/>
        <end position="81"/>
    </location>
</feature>
<dbReference type="PANTHER" id="PTHR30204">
    <property type="entry name" value="REDOX-CYCLING DRUG-SENSING TRANSCRIPTIONAL ACTIVATOR SOXR"/>
    <property type="match status" value="1"/>
</dbReference>
<feature type="region of interest" description="Disordered" evidence="2">
    <location>
        <begin position="94"/>
        <end position="115"/>
    </location>
</feature>
<dbReference type="InterPro" id="IPR000551">
    <property type="entry name" value="MerR-type_HTH_dom"/>
</dbReference>
<evidence type="ECO:0000259" key="3">
    <source>
        <dbReference type="PROSITE" id="PS50937"/>
    </source>
</evidence>
<dbReference type="AlphaFoldDB" id="A0A9D1GZ76"/>
<feature type="compositionally biased region" description="Low complexity" evidence="2">
    <location>
        <begin position="94"/>
        <end position="106"/>
    </location>
</feature>
<dbReference type="InterPro" id="IPR009061">
    <property type="entry name" value="DNA-bd_dom_put_sf"/>
</dbReference>
<dbReference type="GO" id="GO:0003677">
    <property type="term" value="F:DNA binding"/>
    <property type="evidence" value="ECO:0007669"/>
    <property type="project" value="UniProtKB-KW"/>
</dbReference>
<accession>A0A9D1GZ76</accession>
<proteinExistence type="predicted"/>
<organism evidence="4 5">
    <name type="scientific">Candidatus Avipropionibacterium avicola</name>
    <dbReference type="NCBI Taxonomy" id="2840701"/>
    <lineage>
        <taxon>Bacteria</taxon>
        <taxon>Bacillati</taxon>
        <taxon>Actinomycetota</taxon>
        <taxon>Actinomycetes</taxon>
        <taxon>Propionibacteriales</taxon>
        <taxon>Propionibacteriaceae</taxon>
        <taxon>Propionibacteriaceae incertae sedis</taxon>
        <taxon>Candidatus Avipropionibacterium</taxon>
    </lineage>
</organism>
<dbReference type="GO" id="GO:0003700">
    <property type="term" value="F:DNA-binding transcription factor activity"/>
    <property type="evidence" value="ECO:0007669"/>
    <property type="project" value="InterPro"/>
</dbReference>
<gene>
    <name evidence="4" type="ORF">IAA98_08820</name>
</gene>
<evidence type="ECO:0000256" key="1">
    <source>
        <dbReference type="ARBA" id="ARBA00023125"/>
    </source>
</evidence>
<evidence type="ECO:0000313" key="4">
    <source>
        <dbReference type="EMBL" id="HIT75673.1"/>
    </source>
</evidence>
<dbReference type="CDD" id="cd00592">
    <property type="entry name" value="HTH_MerR-like"/>
    <property type="match status" value="1"/>
</dbReference>
<keyword evidence="1" id="KW-0238">DNA-binding</keyword>
<sequence length="229" mass="25639">MAESTSLRSIGQVLAVMKADFPDITISKIRFLESEGLITPHRAPSGYRRFSPEDERRLRYILQVQREHYLPLKVIREHLDLMDRGLEPPVLESVRPTVPETTVAEPEAPPRQENQVRLDRSDLLGQSGLSEAALVELEKYQIVLPNRGTRFYGRDALVVAKAAKQLAEYGLDARHLRAIKMAADREVGLVEQAIAPYVRRTGGNRAVATEVMNLVVGVHSALLRSAISR</sequence>
<dbReference type="SMART" id="SM00422">
    <property type="entry name" value="HTH_MERR"/>
    <property type="match status" value="1"/>
</dbReference>
<comment type="caution">
    <text evidence="4">The sequence shown here is derived from an EMBL/GenBank/DDBJ whole genome shotgun (WGS) entry which is preliminary data.</text>
</comment>
<evidence type="ECO:0000256" key="2">
    <source>
        <dbReference type="SAM" id="MobiDB-lite"/>
    </source>
</evidence>
<dbReference type="Proteomes" id="UP000886842">
    <property type="component" value="Unassembled WGS sequence"/>
</dbReference>
<name>A0A9D1GZ76_9ACTN</name>
<reference evidence="4" key="2">
    <citation type="journal article" date="2021" name="PeerJ">
        <title>Extensive microbial diversity within the chicken gut microbiome revealed by metagenomics and culture.</title>
        <authorList>
            <person name="Gilroy R."/>
            <person name="Ravi A."/>
            <person name="Getino M."/>
            <person name="Pursley I."/>
            <person name="Horton D.L."/>
            <person name="Alikhan N.F."/>
            <person name="Baker D."/>
            <person name="Gharbi K."/>
            <person name="Hall N."/>
            <person name="Watson M."/>
            <person name="Adriaenssens E.M."/>
            <person name="Foster-Nyarko E."/>
            <person name="Jarju S."/>
            <person name="Secka A."/>
            <person name="Antonio M."/>
            <person name="Oren A."/>
            <person name="Chaudhuri R.R."/>
            <person name="La Ragione R."/>
            <person name="Hildebrand F."/>
            <person name="Pallen M.J."/>
        </authorList>
    </citation>
    <scope>NUCLEOTIDE SEQUENCE</scope>
    <source>
        <strain evidence="4">ChiGjej1B1-24693</strain>
    </source>
</reference>
<dbReference type="PROSITE" id="PS50937">
    <property type="entry name" value="HTH_MERR_2"/>
    <property type="match status" value="1"/>
</dbReference>